<dbReference type="PANTHER" id="PTHR11010:SF38">
    <property type="entry name" value="LYSOSOMAL PRO-X CARBOXYPEPTIDASE"/>
    <property type="match status" value="1"/>
</dbReference>
<dbReference type="Pfam" id="PF05577">
    <property type="entry name" value="Peptidase_S28"/>
    <property type="match status" value="1"/>
</dbReference>
<dbReference type="EMBL" id="OZ019898">
    <property type="protein sequence ID" value="CAK9228345.1"/>
    <property type="molecule type" value="Genomic_DNA"/>
</dbReference>
<keyword evidence="3 7" id="KW-0732">Signal</keyword>
<feature type="chain" id="PRO_5046609997" description="Lysosomal Pro-X carboxypeptidase" evidence="7">
    <location>
        <begin position="34"/>
        <end position="575"/>
    </location>
</feature>
<dbReference type="InterPro" id="IPR042269">
    <property type="entry name" value="Ser_carbopepase_S28_SKS"/>
</dbReference>
<dbReference type="PANTHER" id="PTHR11010">
    <property type="entry name" value="PROTEASE S28 PRO-X CARBOXYPEPTIDASE-RELATED"/>
    <property type="match status" value="1"/>
</dbReference>
<evidence type="ECO:0000256" key="2">
    <source>
        <dbReference type="ARBA" id="ARBA00022670"/>
    </source>
</evidence>
<evidence type="ECO:0000256" key="5">
    <source>
        <dbReference type="ARBA" id="ARBA00023180"/>
    </source>
</evidence>
<dbReference type="Gene3D" id="1.20.120.980">
    <property type="entry name" value="Serine carboxypeptidase S28, SKS domain"/>
    <property type="match status" value="1"/>
</dbReference>
<gene>
    <name evidence="8" type="ORF">CSSPTR1EN2_LOCUS18985</name>
</gene>
<keyword evidence="4" id="KW-0378">Hydrolase</keyword>
<sequence>MAALALPFPGFLVLLLFGLFSLMLSCCIPISHALSMRQPPRVPRFPYSAKQRGGVGGGDGGAEGIYLGVRGIKYDIQYYTQTLDHFDFRNESTFQQRYLIDARHWNGADKRGPIFLYCGNEGDIEWFAANSGFLWDIAPDFGALILFPEHRYYGESMPYGSGKAAYKDANSLASLTSEQALADFATLVIDLKKNLSAEASPVVLFGGSYGGMLAAWFRIKYPHIAIGAVAASAPILQFEDIVPTDTFYRIVSSDFKRESTSCFNYIRESWDAIDNIAAQNGGLHNLSTKFHMCRDLQGAWELEDWLSSAYSYLAMVDYPFASDFLMPLPAYPIREVCQAIDGLPDGSHVLSRIFAGASVYYNYTGNVDCFQPDDSGNIDLGTSGWNWQACTEMVMPMSSDPDNSMFQPFSWDLKSYEQFCMENYGVKPRPYWITSEYGGKNIKAVLKNSASNIVFSNGLLDPWSGGGVLEDISSSIVALVVPEGAHHLDLRAATESDPNWLVQQRAMEIRYISKWLAEVYRDKKRTTKVSKVSNSWGFLIVMTVAILALIVIIKVDKYLVFGRVPRLYAPLQSAQ</sequence>
<reference evidence="8" key="1">
    <citation type="submission" date="2024-02" db="EMBL/GenBank/DDBJ databases">
        <authorList>
            <consortium name="ELIXIR-Norway"/>
            <consortium name="Elixir Norway"/>
        </authorList>
    </citation>
    <scope>NUCLEOTIDE SEQUENCE</scope>
</reference>
<dbReference type="Gene3D" id="3.40.50.1820">
    <property type="entry name" value="alpha/beta hydrolase"/>
    <property type="match status" value="1"/>
</dbReference>
<evidence type="ECO:0000313" key="9">
    <source>
        <dbReference type="Proteomes" id="UP001497512"/>
    </source>
</evidence>
<evidence type="ECO:0000256" key="1">
    <source>
        <dbReference type="ARBA" id="ARBA00011079"/>
    </source>
</evidence>
<feature type="signal peptide" evidence="7">
    <location>
        <begin position="1"/>
        <end position="33"/>
    </location>
</feature>
<keyword evidence="9" id="KW-1185">Reference proteome</keyword>
<dbReference type="Proteomes" id="UP001497512">
    <property type="component" value="Chromosome 6"/>
</dbReference>
<protein>
    <recommendedName>
        <fullName evidence="10">Lysosomal Pro-X carboxypeptidase</fullName>
    </recommendedName>
</protein>
<name>A0ABP0UR10_9BRYO</name>
<evidence type="ECO:0000256" key="7">
    <source>
        <dbReference type="SAM" id="SignalP"/>
    </source>
</evidence>
<dbReference type="SUPFAM" id="SSF53474">
    <property type="entry name" value="alpha/beta-Hydrolases"/>
    <property type="match status" value="1"/>
</dbReference>
<comment type="similarity">
    <text evidence="1">Belongs to the peptidase S28 family.</text>
</comment>
<proteinExistence type="inferred from homology"/>
<organism evidence="8 9">
    <name type="scientific">Sphagnum troendelagicum</name>
    <dbReference type="NCBI Taxonomy" id="128251"/>
    <lineage>
        <taxon>Eukaryota</taxon>
        <taxon>Viridiplantae</taxon>
        <taxon>Streptophyta</taxon>
        <taxon>Embryophyta</taxon>
        <taxon>Bryophyta</taxon>
        <taxon>Sphagnophytina</taxon>
        <taxon>Sphagnopsida</taxon>
        <taxon>Sphagnales</taxon>
        <taxon>Sphagnaceae</taxon>
        <taxon>Sphagnum</taxon>
    </lineage>
</organism>
<keyword evidence="6" id="KW-0812">Transmembrane</keyword>
<keyword evidence="6" id="KW-0472">Membrane</keyword>
<dbReference type="InterPro" id="IPR008758">
    <property type="entry name" value="Peptidase_S28"/>
</dbReference>
<evidence type="ECO:0000313" key="8">
    <source>
        <dbReference type="EMBL" id="CAK9228345.1"/>
    </source>
</evidence>
<keyword evidence="5" id="KW-0325">Glycoprotein</keyword>
<keyword evidence="6" id="KW-1133">Transmembrane helix</keyword>
<dbReference type="InterPro" id="IPR029058">
    <property type="entry name" value="AB_hydrolase_fold"/>
</dbReference>
<evidence type="ECO:0000256" key="3">
    <source>
        <dbReference type="ARBA" id="ARBA00022729"/>
    </source>
</evidence>
<evidence type="ECO:0008006" key="10">
    <source>
        <dbReference type="Google" id="ProtNLM"/>
    </source>
</evidence>
<evidence type="ECO:0000256" key="6">
    <source>
        <dbReference type="SAM" id="Phobius"/>
    </source>
</evidence>
<keyword evidence="2" id="KW-0645">Protease</keyword>
<feature type="transmembrane region" description="Helical" evidence="6">
    <location>
        <begin position="535"/>
        <end position="553"/>
    </location>
</feature>
<accession>A0ABP0UR10</accession>
<evidence type="ECO:0000256" key="4">
    <source>
        <dbReference type="ARBA" id="ARBA00022801"/>
    </source>
</evidence>